<comment type="caution">
    <text evidence="1">The sequence shown here is derived from an EMBL/GenBank/DDBJ whole genome shotgun (WGS) entry which is preliminary data.</text>
</comment>
<proteinExistence type="predicted"/>
<evidence type="ECO:0000313" key="2">
    <source>
        <dbReference type="Proteomes" id="UP001194469"/>
    </source>
</evidence>
<dbReference type="RefSeq" id="WP_196607851.1">
    <property type="nucleotide sequence ID" value="NZ_VRYY01000011.1"/>
</dbReference>
<name>A0ABS0IZF5_9BACT</name>
<keyword evidence="2" id="KW-1185">Reference proteome</keyword>
<gene>
    <name evidence="1" type="ORF">FVW20_00625</name>
</gene>
<evidence type="ECO:0000313" key="1">
    <source>
        <dbReference type="EMBL" id="MBG3875567.1"/>
    </source>
</evidence>
<dbReference type="Proteomes" id="UP001194469">
    <property type="component" value="Unassembled WGS sequence"/>
</dbReference>
<organism evidence="1 2">
    <name type="scientific">Nitratidesulfovibrio oxamicus</name>
    <dbReference type="NCBI Taxonomy" id="32016"/>
    <lineage>
        <taxon>Bacteria</taxon>
        <taxon>Pseudomonadati</taxon>
        <taxon>Thermodesulfobacteriota</taxon>
        <taxon>Desulfovibrionia</taxon>
        <taxon>Desulfovibrionales</taxon>
        <taxon>Desulfovibrionaceae</taxon>
        <taxon>Nitratidesulfovibrio</taxon>
    </lineage>
</organism>
<protein>
    <submittedName>
        <fullName evidence="1">Uncharacterized protein</fullName>
    </submittedName>
</protein>
<sequence>MNADASRQATPRTAGTRRPSLFERSLVARCLGTELVTARLNEMWERALADGAQLYVNDGEGTACVFAPQGAGGLS</sequence>
<accession>A0ABS0IZF5</accession>
<reference evidence="1 2" key="1">
    <citation type="submission" date="2019-08" db="EMBL/GenBank/DDBJ databases">
        <authorList>
            <person name="Luo N."/>
        </authorList>
    </citation>
    <scope>NUCLEOTIDE SEQUENCE [LARGE SCALE GENOMIC DNA]</scope>
    <source>
        <strain evidence="1 2">NCIMB 9442</strain>
    </source>
</reference>
<dbReference type="EMBL" id="VRYY01000011">
    <property type="protein sequence ID" value="MBG3875567.1"/>
    <property type="molecule type" value="Genomic_DNA"/>
</dbReference>